<dbReference type="Pfam" id="PF12010">
    <property type="entry name" value="DUF3502"/>
    <property type="match status" value="1"/>
</dbReference>
<evidence type="ECO:0000259" key="2">
    <source>
        <dbReference type="Pfam" id="PF12010"/>
    </source>
</evidence>
<dbReference type="Proteomes" id="UP001596253">
    <property type="component" value="Unassembled WGS sequence"/>
</dbReference>
<dbReference type="InterPro" id="IPR022627">
    <property type="entry name" value="DUF3502"/>
</dbReference>
<proteinExistence type="predicted"/>
<dbReference type="Gene3D" id="3.40.190.10">
    <property type="entry name" value="Periplasmic binding protein-like II"/>
    <property type="match status" value="1"/>
</dbReference>
<dbReference type="SUPFAM" id="SSF53850">
    <property type="entry name" value="Periplasmic binding protein-like II"/>
    <property type="match status" value="1"/>
</dbReference>
<feature type="domain" description="DUF3502" evidence="2">
    <location>
        <begin position="420"/>
        <end position="488"/>
    </location>
</feature>
<evidence type="ECO:0000313" key="4">
    <source>
        <dbReference type="Proteomes" id="UP001596253"/>
    </source>
</evidence>
<dbReference type="PROSITE" id="PS51257">
    <property type="entry name" value="PROKAR_LIPOPROTEIN"/>
    <property type="match status" value="1"/>
</dbReference>
<name>A0ABW1R2I9_9LACO</name>
<feature type="chain" id="PRO_5046596532" evidence="1">
    <location>
        <begin position="24"/>
        <end position="490"/>
    </location>
</feature>
<sequence length="490" mass="53663">MAKWQKVVAITGLAAGLAITLSACGNNKSSSSSSSSKGPTTLTMYQIGDKPKQYDAMIKRANKILVKKANAKLKITYIGWGDYSQKMSVIVSSGEHYDIAKADNYAVNAQKGAYADLTKLLPKYAPEAYKQIDSAYIKGNKIDGKLYAVPVNANVYSTQVISFNKKFVDKYNIDISKVNSYETLNSALKAFHEKDKHTVALAAGKGFKVESNFDYPLGNTLPFAVDISKGANGKKIVNQYDTAQMQSSLAAMHKYYQAGYISQDAATSNTDYPIASNTWFARQETQGPFDYGDFQLNNTAGKKDAIESKAITVPLKSLSQSQVFDWVVGNGSEHKELAVKVLGLINTDKTLLNGLVWGAEGTDFKKTGTDKIKLTSKYDPSNQMGAWMTGNNKNLYTTDAITDKMIKERDTSIKAAKSSPLLGFTPDTSSVKTEITNIQNVMNQYIDGLNTGTSDPKPTIKKMDKALKGAGYDKVQKLLQKQYTEFLAKQ</sequence>
<gene>
    <name evidence="3" type="ORF">ACFP3T_05145</name>
</gene>
<feature type="signal peptide" evidence="1">
    <location>
        <begin position="1"/>
        <end position="23"/>
    </location>
</feature>
<reference evidence="4" key="1">
    <citation type="journal article" date="2019" name="Int. J. Syst. Evol. Microbiol.">
        <title>The Global Catalogue of Microorganisms (GCM) 10K type strain sequencing project: providing services to taxonomists for standard genome sequencing and annotation.</title>
        <authorList>
            <consortium name="The Broad Institute Genomics Platform"/>
            <consortium name="The Broad Institute Genome Sequencing Center for Infectious Disease"/>
            <person name="Wu L."/>
            <person name="Ma J."/>
        </authorList>
    </citation>
    <scope>NUCLEOTIDE SEQUENCE [LARGE SCALE GENOMIC DNA]</scope>
    <source>
        <strain evidence="4">CCM 8932</strain>
    </source>
</reference>
<dbReference type="EMBL" id="JBHSSD010000020">
    <property type="protein sequence ID" value="MFC6164054.1"/>
    <property type="molecule type" value="Genomic_DNA"/>
</dbReference>
<comment type="caution">
    <text evidence="3">The sequence shown here is derived from an EMBL/GenBank/DDBJ whole genome shotgun (WGS) entry which is preliminary data.</text>
</comment>
<dbReference type="PANTHER" id="PTHR43649">
    <property type="entry name" value="ARABINOSE-BINDING PROTEIN-RELATED"/>
    <property type="match status" value="1"/>
</dbReference>
<organism evidence="3 4">
    <name type="scientific">Lactiplantibacillus dongliensis</name>
    <dbReference type="NCBI Taxonomy" id="2559919"/>
    <lineage>
        <taxon>Bacteria</taxon>
        <taxon>Bacillati</taxon>
        <taxon>Bacillota</taxon>
        <taxon>Bacilli</taxon>
        <taxon>Lactobacillales</taxon>
        <taxon>Lactobacillaceae</taxon>
        <taxon>Lactiplantibacillus</taxon>
    </lineage>
</organism>
<accession>A0ABW1R2I9</accession>
<dbReference type="InterPro" id="IPR050490">
    <property type="entry name" value="Bact_solute-bd_prot1"/>
</dbReference>
<dbReference type="RefSeq" id="WP_137640870.1">
    <property type="nucleotide sequence ID" value="NZ_BJDK01000031.1"/>
</dbReference>
<evidence type="ECO:0000256" key="1">
    <source>
        <dbReference type="SAM" id="SignalP"/>
    </source>
</evidence>
<dbReference type="PANTHER" id="PTHR43649:SF17">
    <property type="entry name" value="ABC TRANSPORTER SOLUTE BINDING PROTEIN-SUGAR TRANSPORT"/>
    <property type="match status" value="1"/>
</dbReference>
<keyword evidence="4" id="KW-1185">Reference proteome</keyword>
<keyword evidence="1" id="KW-0732">Signal</keyword>
<evidence type="ECO:0000313" key="3">
    <source>
        <dbReference type="EMBL" id="MFC6164054.1"/>
    </source>
</evidence>
<protein>
    <submittedName>
        <fullName evidence="3">ABC transporter substrate-binding protein</fullName>
    </submittedName>
</protein>